<accession>A0ABR1XV62</accession>
<organism evidence="2 3">
    <name type="scientific">Phyllosticta citrichinensis</name>
    <dbReference type="NCBI Taxonomy" id="1130410"/>
    <lineage>
        <taxon>Eukaryota</taxon>
        <taxon>Fungi</taxon>
        <taxon>Dikarya</taxon>
        <taxon>Ascomycota</taxon>
        <taxon>Pezizomycotina</taxon>
        <taxon>Dothideomycetes</taxon>
        <taxon>Dothideomycetes incertae sedis</taxon>
        <taxon>Botryosphaeriales</taxon>
        <taxon>Phyllostictaceae</taxon>
        <taxon>Phyllosticta</taxon>
    </lineage>
</organism>
<feature type="region of interest" description="Disordered" evidence="1">
    <location>
        <begin position="1"/>
        <end position="58"/>
    </location>
</feature>
<reference evidence="2 3" key="1">
    <citation type="journal article" date="2022" name="G3 (Bethesda)">
        <title>Enemy or ally: a genomic approach to elucidate the lifestyle of Phyllosticta citrichinaensis.</title>
        <authorList>
            <person name="Buijs V.A."/>
            <person name="Groenewald J.Z."/>
            <person name="Haridas S."/>
            <person name="LaButti K.M."/>
            <person name="Lipzen A."/>
            <person name="Martin F.M."/>
            <person name="Barry K."/>
            <person name="Grigoriev I.V."/>
            <person name="Crous P.W."/>
            <person name="Seidl M.F."/>
        </authorList>
    </citation>
    <scope>NUCLEOTIDE SEQUENCE [LARGE SCALE GENOMIC DNA]</scope>
    <source>
        <strain evidence="2 3">CBS 129764</strain>
    </source>
</reference>
<evidence type="ECO:0000256" key="1">
    <source>
        <dbReference type="SAM" id="MobiDB-lite"/>
    </source>
</evidence>
<dbReference type="EMBL" id="JBBWUH010000005">
    <property type="protein sequence ID" value="KAK8166977.1"/>
    <property type="molecule type" value="Genomic_DNA"/>
</dbReference>
<evidence type="ECO:0000313" key="3">
    <source>
        <dbReference type="Proteomes" id="UP001456524"/>
    </source>
</evidence>
<keyword evidence="3" id="KW-1185">Reference proteome</keyword>
<proteinExistence type="predicted"/>
<sequence>MHITSQVPRPNTPTQPNPTSCLPTCPTPGRRSPRRPSPCPSRPQRTSAGYGRRQPRTGYVKMVKGTANLPTSASEQASEKAPPSIHPFILPGGRLPKAHRTTSDLPTSHAVNDQVTKQREAFPSLLLPPWVAAFGCHARRGWRGVAPLLGLTGLTFVGKVHMETHVAGLCGWVLRGERIGGWLVRMRTNEYIDKKATRDGEEDMIVQQPGGLVRCIQQSARQIIESSNQAKST</sequence>
<name>A0ABR1XV62_9PEZI</name>
<dbReference type="Proteomes" id="UP001456524">
    <property type="component" value="Unassembled WGS sequence"/>
</dbReference>
<protein>
    <submittedName>
        <fullName evidence="2">Uncharacterized protein</fullName>
    </submittedName>
</protein>
<feature type="compositionally biased region" description="Low complexity" evidence="1">
    <location>
        <begin position="17"/>
        <end position="30"/>
    </location>
</feature>
<evidence type="ECO:0000313" key="2">
    <source>
        <dbReference type="EMBL" id="KAK8166977.1"/>
    </source>
</evidence>
<comment type="caution">
    <text evidence="2">The sequence shown here is derived from an EMBL/GenBank/DDBJ whole genome shotgun (WGS) entry which is preliminary data.</text>
</comment>
<gene>
    <name evidence="2" type="ORF">IWX90DRAFT_231145</name>
</gene>